<dbReference type="Pfam" id="PF08015">
    <property type="entry name" value="Pheromone"/>
    <property type="match status" value="1"/>
</dbReference>
<feature type="region of interest" description="Disordered" evidence="1">
    <location>
        <begin position="22"/>
        <end position="41"/>
    </location>
</feature>
<dbReference type="AlphaFoldDB" id="A0A9P5YGE9"/>
<sequence length="55" mass="5956">MDSFDFFSTITLTEPGTEFLAGEHANDSSSQSESVIPTDHERTTGYTAHGFCVIA</sequence>
<gene>
    <name evidence="2" type="ORF">BDZ94DRAFT_1246758</name>
</gene>
<dbReference type="Proteomes" id="UP000807353">
    <property type="component" value="Unassembled WGS sequence"/>
</dbReference>
<accession>A0A9P5YGE9</accession>
<keyword evidence="3" id="KW-1185">Reference proteome</keyword>
<dbReference type="InterPro" id="IPR012597">
    <property type="entry name" value="Pheromone"/>
</dbReference>
<dbReference type="EMBL" id="MU150233">
    <property type="protein sequence ID" value="KAF9468418.1"/>
    <property type="molecule type" value="Genomic_DNA"/>
</dbReference>
<proteinExistence type="predicted"/>
<dbReference type="GO" id="GO:0000772">
    <property type="term" value="F:mating pheromone activity"/>
    <property type="evidence" value="ECO:0007669"/>
    <property type="project" value="InterPro"/>
</dbReference>
<evidence type="ECO:0000313" key="2">
    <source>
        <dbReference type="EMBL" id="KAF9468418.1"/>
    </source>
</evidence>
<dbReference type="GO" id="GO:0016020">
    <property type="term" value="C:membrane"/>
    <property type="evidence" value="ECO:0007669"/>
    <property type="project" value="InterPro"/>
</dbReference>
<comment type="caution">
    <text evidence="2">The sequence shown here is derived from an EMBL/GenBank/DDBJ whole genome shotgun (WGS) entry which is preliminary data.</text>
</comment>
<evidence type="ECO:0008006" key="4">
    <source>
        <dbReference type="Google" id="ProtNLM"/>
    </source>
</evidence>
<protein>
    <recommendedName>
        <fullName evidence="4">Pheromone receptor</fullName>
    </recommendedName>
</protein>
<name>A0A9P5YGE9_9AGAR</name>
<evidence type="ECO:0000313" key="3">
    <source>
        <dbReference type="Proteomes" id="UP000807353"/>
    </source>
</evidence>
<evidence type="ECO:0000256" key="1">
    <source>
        <dbReference type="SAM" id="MobiDB-lite"/>
    </source>
</evidence>
<organism evidence="2 3">
    <name type="scientific">Collybia nuda</name>
    <dbReference type="NCBI Taxonomy" id="64659"/>
    <lineage>
        <taxon>Eukaryota</taxon>
        <taxon>Fungi</taxon>
        <taxon>Dikarya</taxon>
        <taxon>Basidiomycota</taxon>
        <taxon>Agaricomycotina</taxon>
        <taxon>Agaricomycetes</taxon>
        <taxon>Agaricomycetidae</taxon>
        <taxon>Agaricales</taxon>
        <taxon>Tricholomatineae</taxon>
        <taxon>Clitocybaceae</taxon>
        <taxon>Collybia</taxon>
    </lineage>
</organism>
<reference evidence="2" key="1">
    <citation type="submission" date="2020-11" db="EMBL/GenBank/DDBJ databases">
        <authorList>
            <consortium name="DOE Joint Genome Institute"/>
            <person name="Ahrendt S."/>
            <person name="Riley R."/>
            <person name="Andreopoulos W."/>
            <person name="Labutti K."/>
            <person name="Pangilinan J."/>
            <person name="Ruiz-Duenas F.J."/>
            <person name="Barrasa J.M."/>
            <person name="Sanchez-Garcia M."/>
            <person name="Camarero S."/>
            <person name="Miyauchi S."/>
            <person name="Serrano A."/>
            <person name="Linde D."/>
            <person name="Babiker R."/>
            <person name="Drula E."/>
            <person name="Ayuso-Fernandez I."/>
            <person name="Pacheco R."/>
            <person name="Padilla G."/>
            <person name="Ferreira P."/>
            <person name="Barriuso J."/>
            <person name="Kellner H."/>
            <person name="Castanera R."/>
            <person name="Alfaro M."/>
            <person name="Ramirez L."/>
            <person name="Pisabarro A.G."/>
            <person name="Kuo A."/>
            <person name="Tritt A."/>
            <person name="Lipzen A."/>
            <person name="He G."/>
            <person name="Yan M."/>
            <person name="Ng V."/>
            <person name="Cullen D."/>
            <person name="Martin F."/>
            <person name="Rosso M.-N."/>
            <person name="Henrissat B."/>
            <person name="Hibbett D."/>
            <person name="Martinez A.T."/>
            <person name="Grigoriev I.V."/>
        </authorList>
    </citation>
    <scope>NUCLEOTIDE SEQUENCE</scope>
    <source>
        <strain evidence="2">CBS 247.69</strain>
    </source>
</reference>